<proteinExistence type="predicted"/>
<dbReference type="EMBL" id="JAOTOJ010000006">
    <property type="protein sequence ID" value="KAK9400210.1"/>
    <property type="molecule type" value="Genomic_DNA"/>
</dbReference>
<feature type="domain" description="DNA/RNA non-specific endonuclease/pyrophosphatase/phosphodiesterase" evidence="1">
    <location>
        <begin position="88"/>
        <end position="194"/>
    </location>
</feature>
<organism evidence="2 3">
    <name type="scientific">Crotalus adamanteus</name>
    <name type="common">Eastern diamondback rattlesnake</name>
    <dbReference type="NCBI Taxonomy" id="8729"/>
    <lineage>
        <taxon>Eukaryota</taxon>
        <taxon>Metazoa</taxon>
        <taxon>Chordata</taxon>
        <taxon>Craniata</taxon>
        <taxon>Vertebrata</taxon>
        <taxon>Euteleostomi</taxon>
        <taxon>Lepidosauria</taxon>
        <taxon>Squamata</taxon>
        <taxon>Bifurcata</taxon>
        <taxon>Unidentata</taxon>
        <taxon>Episquamata</taxon>
        <taxon>Toxicofera</taxon>
        <taxon>Serpentes</taxon>
        <taxon>Colubroidea</taxon>
        <taxon>Viperidae</taxon>
        <taxon>Crotalinae</taxon>
        <taxon>Crotalus</taxon>
    </lineage>
</organism>
<keyword evidence="3" id="KW-1185">Reference proteome</keyword>
<dbReference type="PANTHER" id="PTHR21472:SF26">
    <property type="entry name" value="ENDONUCLEASE DOMAIN CONTAINING 1"/>
    <property type="match status" value="1"/>
</dbReference>
<keyword evidence="2" id="KW-0378">Hydrolase</keyword>
<dbReference type="GO" id="GO:0046872">
    <property type="term" value="F:metal ion binding"/>
    <property type="evidence" value="ECO:0007669"/>
    <property type="project" value="InterPro"/>
</dbReference>
<reference evidence="2 3" key="1">
    <citation type="journal article" date="2024" name="Proc. Natl. Acad. Sci. U.S.A.">
        <title>The genetic regulatory architecture and epigenomic basis for age-related changes in rattlesnake venom.</title>
        <authorList>
            <person name="Hogan M.P."/>
            <person name="Holding M.L."/>
            <person name="Nystrom G.S."/>
            <person name="Colston T.J."/>
            <person name="Bartlett D.A."/>
            <person name="Mason A.J."/>
            <person name="Ellsworth S.A."/>
            <person name="Rautsaw R.M."/>
            <person name="Lawrence K.C."/>
            <person name="Strickland J.L."/>
            <person name="He B."/>
            <person name="Fraser P."/>
            <person name="Margres M.J."/>
            <person name="Gilbert D.M."/>
            <person name="Gibbs H.L."/>
            <person name="Parkinson C.L."/>
            <person name="Rokyta D.R."/>
        </authorList>
    </citation>
    <scope>NUCLEOTIDE SEQUENCE [LARGE SCALE GENOMIC DNA]</scope>
    <source>
        <strain evidence="2">DRR0105</strain>
    </source>
</reference>
<dbReference type="Proteomes" id="UP001474421">
    <property type="component" value="Unassembled WGS sequence"/>
</dbReference>
<dbReference type="Gene3D" id="3.40.570.10">
    <property type="entry name" value="Extracellular Endonuclease, subunit A"/>
    <property type="match status" value="1"/>
</dbReference>
<dbReference type="InterPro" id="IPR039015">
    <property type="entry name" value="ENDOD1"/>
</dbReference>
<protein>
    <submittedName>
        <fullName evidence="2">Endonuclease domain-containing 1 protein-like</fullName>
    </submittedName>
</protein>
<evidence type="ECO:0000313" key="2">
    <source>
        <dbReference type="EMBL" id="KAK9400210.1"/>
    </source>
</evidence>
<keyword evidence="2" id="KW-0255">Endonuclease</keyword>
<dbReference type="PANTHER" id="PTHR21472">
    <property type="entry name" value="ENDONUCLEASE DOMAIN-CONTAINING 1 PROTEIN ENDOD1"/>
    <property type="match status" value="1"/>
</dbReference>
<dbReference type="InterPro" id="IPR001604">
    <property type="entry name" value="Endo_G_ENPP1-like_dom"/>
</dbReference>
<evidence type="ECO:0000259" key="1">
    <source>
        <dbReference type="Pfam" id="PF01223"/>
    </source>
</evidence>
<keyword evidence="2" id="KW-0540">Nuclease</keyword>
<accession>A0AAW1BDI6</accession>
<dbReference type="AlphaFoldDB" id="A0AAW1BDI6"/>
<dbReference type="GO" id="GO:0016787">
    <property type="term" value="F:hydrolase activity"/>
    <property type="evidence" value="ECO:0007669"/>
    <property type="project" value="InterPro"/>
</dbReference>
<name>A0AAW1BDI6_CROAD</name>
<dbReference type="SUPFAM" id="SSF54060">
    <property type="entry name" value="His-Me finger endonucleases"/>
    <property type="match status" value="1"/>
</dbReference>
<sequence>MHRDSSLSTQRLLVYKQETIALKNSIERPAMWLLWILSLAAASFLLPATGEVLDSFSPCKKFFLDGNPPKLRPRHSARICQLHEDDYRFATMYDKDRRIPTFSAYIYDPGQGQRWNQWKIEPQLALRKDREYRRHKSMQLEENNGIDHQRLANSQAVEEDYHNVERYDRGHLAPALHQPDQASKDATFTLTNIAERFQLKANQPSTRPTSCCRNRAER</sequence>
<evidence type="ECO:0000313" key="3">
    <source>
        <dbReference type="Proteomes" id="UP001474421"/>
    </source>
</evidence>
<dbReference type="GO" id="GO:0003676">
    <property type="term" value="F:nucleic acid binding"/>
    <property type="evidence" value="ECO:0007669"/>
    <property type="project" value="InterPro"/>
</dbReference>
<dbReference type="InterPro" id="IPR044929">
    <property type="entry name" value="DNA/RNA_non-sp_Endonuclease_sf"/>
</dbReference>
<comment type="caution">
    <text evidence="2">The sequence shown here is derived from an EMBL/GenBank/DDBJ whole genome shotgun (WGS) entry which is preliminary data.</text>
</comment>
<dbReference type="InterPro" id="IPR044925">
    <property type="entry name" value="His-Me_finger_sf"/>
</dbReference>
<gene>
    <name evidence="2" type="ORF">NXF25_013229</name>
</gene>
<dbReference type="GO" id="GO:0004519">
    <property type="term" value="F:endonuclease activity"/>
    <property type="evidence" value="ECO:0007669"/>
    <property type="project" value="UniProtKB-KW"/>
</dbReference>
<dbReference type="Pfam" id="PF01223">
    <property type="entry name" value="Endonuclease_NS"/>
    <property type="match status" value="1"/>
</dbReference>